<evidence type="ECO:0000256" key="3">
    <source>
        <dbReference type="ARBA" id="ARBA00023157"/>
    </source>
</evidence>
<dbReference type="GO" id="GO:0016209">
    <property type="term" value="F:antioxidant activity"/>
    <property type="evidence" value="ECO:0007669"/>
    <property type="project" value="InterPro"/>
</dbReference>
<dbReference type="Pfam" id="PF00578">
    <property type="entry name" value="AhpC-TSA"/>
    <property type="match status" value="1"/>
</dbReference>
<keyword evidence="3" id="KW-1015">Disulfide bond</keyword>
<dbReference type="GO" id="GO:0016491">
    <property type="term" value="F:oxidoreductase activity"/>
    <property type="evidence" value="ECO:0007669"/>
    <property type="project" value="InterPro"/>
</dbReference>
<organism evidence="6">
    <name type="scientific">marine sediment metagenome</name>
    <dbReference type="NCBI Taxonomy" id="412755"/>
    <lineage>
        <taxon>unclassified sequences</taxon>
        <taxon>metagenomes</taxon>
        <taxon>ecological metagenomes</taxon>
    </lineage>
</organism>
<gene>
    <name evidence="6" type="ORF">LCGC14_0032280</name>
</gene>
<keyword evidence="4" id="KW-0676">Redox-active center</keyword>
<protein>
    <recommendedName>
        <fullName evidence="5">Thioredoxin domain-containing protein</fullName>
    </recommendedName>
</protein>
<dbReference type="InterPro" id="IPR000866">
    <property type="entry name" value="AhpC/TSA"/>
</dbReference>
<dbReference type="GO" id="GO:0030313">
    <property type="term" value="C:cell envelope"/>
    <property type="evidence" value="ECO:0007669"/>
    <property type="project" value="UniProtKB-SubCell"/>
</dbReference>
<comment type="caution">
    <text evidence="6">The sequence shown here is derived from an EMBL/GenBank/DDBJ whole genome shotgun (WGS) entry which is preliminary data.</text>
</comment>
<keyword evidence="2" id="KW-0201">Cytochrome c-type biogenesis</keyword>
<dbReference type="PROSITE" id="PS51352">
    <property type="entry name" value="THIOREDOXIN_2"/>
    <property type="match status" value="1"/>
</dbReference>
<dbReference type="InterPro" id="IPR013766">
    <property type="entry name" value="Thioredoxin_domain"/>
</dbReference>
<accession>A0A0F9WBI8</accession>
<evidence type="ECO:0000313" key="6">
    <source>
        <dbReference type="EMBL" id="KKO09733.1"/>
    </source>
</evidence>
<dbReference type="AlphaFoldDB" id="A0A0F9WBI8"/>
<dbReference type="GO" id="GO:0017004">
    <property type="term" value="P:cytochrome complex assembly"/>
    <property type="evidence" value="ECO:0007669"/>
    <property type="project" value="UniProtKB-KW"/>
</dbReference>
<reference evidence="6" key="1">
    <citation type="journal article" date="2015" name="Nature">
        <title>Complex archaea that bridge the gap between prokaryotes and eukaryotes.</title>
        <authorList>
            <person name="Spang A."/>
            <person name="Saw J.H."/>
            <person name="Jorgensen S.L."/>
            <person name="Zaremba-Niedzwiedzka K."/>
            <person name="Martijn J."/>
            <person name="Lind A.E."/>
            <person name="van Eijk R."/>
            <person name="Schleper C."/>
            <person name="Guy L."/>
            <person name="Ettema T.J."/>
        </authorList>
    </citation>
    <scope>NUCLEOTIDE SEQUENCE</scope>
</reference>
<evidence type="ECO:0000256" key="2">
    <source>
        <dbReference type="ARBA" id="ARBA00022748"/>
    </source>
</evidence>
<dbReference type="PANTHER" id="PTHR42852:SF6">
    <property type="entry name" value="THIOL:DISULFIDE INTERCHANGE PROTEIN DSBE"/>
    <property type="match status" value="1"/>
</dbReference>
<dbReference type="SUPFAM" id="SSF52833">
    <property type="entry name" value="Thioredoxin-like"/>
    <property type="match status" value="1"/>
</dbReference>
<evidence type="ECO:0000256" key="4">
    <source>
        <dbReference type="ARBA" id="ARBA00023284"/>
    </source>
</evidence>
<comment type="subcellular location">
    <subcellularLocation>
        <location evidence="1">Cell envelope</location>
    </subcellularLocation>
</comment>
<dbReference type="Gene3D" id="3.40.30.10">
    <property type="entry name" value="Glutaredoxin"/>
    <property type="match status" value="1"/>
</dbReference>
<evidence type="ECO:0000256" key="1">
    <source>
        <dbReference type="ARBA" id="ARBA00004196"/>
    </source>
</evidence>
<proteinExistence type="predicted"/>
<dbReference type="PROSITE" id="PS00194">
    <property type="entry name" value="THIOREDOXIN_1"/>
    <property type="match status" value="1"/>
</dbReference>
<dbReference type="CDD" id="cd02966">
    <property type="entry name" value="TlpA_like_family"/>
    <property type="match status" value="1"/>
</dbReference>
<dbReference type="PANTHER" id="PTHR42852">
    <property type="entry name" value="THIOL:DISULFIDE INTERCHANGE PROTEIN DSBE"/>
    <property type="match status" value="1"/>
</dbReference>
<dbReference type="InterPro" id="IPR036249">
    <property type="entry name" value="Thioredoxin-like_sf"/>
</dbReference>
<evidence type="ECO:0000259" key="5">
    <source>
        <dbReference type="PROSITE" id="PS51352"/>
    </source>
</evidence>
<dbReference type="InterPro" id="IPR050553">
    <property type="entry name" value="Thioredoxin_ResA/DsbE_sf"/>
</dbReference>
<name>A0A0F9WBI8_9ZZZZ</name>
<dbReference type="InterPro" id="IPR017937">
    <property type="entry name" value="Thioredoxin_CS"/>
</dbReference>
<dbReference type="PROSITE" id="PS51257">
    <property type="entry name" value="PROKAR_LIPOPROTEIN"/>
    <property type="match status" value="1"/>
</dbReference>
<sequence length="149" mass="16258">MTRFKTALSLWVLALGISACGGEQWTDHQGNSVDREELAGRWLVVNYWADWCGPCREELPELNALAEQYPDIAVLGINFDGVTGQALQDMSDSMEIRFPVMGHDFAAAMNLPLPQVLPTTYVLSGEGAIVHTLQGPQDKAALLAVTVDE</sequence>
<feature type="domain" description="Thioredoxin" evidence="5">
    <location>
        <begin position="13"/>
        <end position="149"/>
    </location>
</feature>
<dbReference type="EMBL" id="LAZR01000006">
    <property type="protein sequence ID" value="KKO09733.1"/>
    <property type="molecule type" value="Genomic_DNA"/>
</dbReference>